<dbReference type="GO" id="GO:0022625">
    <property type="term" value="C:cytosolic large ribosomal subunit"/>
    <property type="evidence" value="ECO:0007669"/>
    <property type="project" value="TreeGrafter"/>
</dbReference>
<keyword evidence="10" id="KW-1185">Reference proteome</keyword>
<gene>
    <name evidence="6 8" type="primary">rplM</name>
    <name evidence="9" type="ORF">CRP01_29495</name>
</gene>
<evidence type="ECO:0000256" key="7">
    <source>
        <dbReference type="RuleBase" id="RU003877"/>
    </source>
</evidence>
<dbReference type="PANTHER" id="PTHR11545">
    <property type="entry name" value="RIBOSOMAL PROTEIN L13"/>
    <property type="match status" value="1"/>
</dbReference>
<evidence type="ECO:0000313" key="9">
    <source>
        <dbReference type="EMBL" id="PHN02943.1"/>
    </source>
</evidence>
<dbReference type="InterPro" id="IPR005823">
    <property type="entry name" value="Ribosomal_uL13_bac-type"/>
</dbReference>
<dbReference type="GO" id="GO:0003729">
    <property type="term" value="F:mRNA binding"/>
    <property type="evidence" value="ECO:0007669"/>
    <property type="project" value="UniProtKB-ARBA"/>
</dbReference>
<comment type="function">
    <text evidence="6 8">This protein is one of the early assembly proteins of the 50S ribosomal subunit, although it is not seen to bind rRNA by itself. It is important during the early stages of 50S assembly.</text>
</comment>
<comment type="caution">
    <text evidence="9">The sequence shown here is derived from an EMBL/GenBank/DDBJ whole genome shotgun (WGS) entry which is preliminary data.</text>
</comment>
<dbReference type="Proteomes" id="UP000223913">
    <property type="component" value="Unassembled WGS sequence"/>
</dbReference>
<dbReference type="NCBIfam" id="TIGR01066">
    <property type="entry name" value="rplM_bact"/>
    <property type="match status" value="1"/>
</dbReference>
<dbReference type="InterPro" id="IPR036899">
    <property type="entry name" value="Ribosomal_uL13_sf"/>
</dbReference>
<protein>
    <recommendedName>
        <fullName evidence="5 6">Large ribosomal subunit protein uL13</fullName>
    </recommendedName>
</protein>
<evidence type="ECO:0000256" key="8">
    <source>
        <dbReference type="RuleBase" id="RU003878"/>
    </source>
</evidence>
<evidence type="ECO:0000256" key="2">
    <source>
        <dbReference type="ARBA" id="ARBA00011838"/>
    </source>
</evidence>
<dbReference type="AlphaFoldDB" id="A0A2D0N594"/>
<dbReference type="GO" id="GO:0017148">
    <property type="term" value="P:negative regulation of translation"/>
    <property type="evidence" value="ECO:0007669"/>
    <property type="project" value="TreeGrafter"/>
</dbReference>
<dbReference type="PIRSF" id="PIRSF002181">
    <property type="entry name" value="Ribosomal_L13"/>
    <property type="match status" value="1"/>
</dbReference>
<sequence>MNTLSYKTNSAKKGEVERNWYVIDAEGEVVGRICSKIAHVLRGKHKTSYTPHVDTGDYVIVINAEKIRFTGKKWDQKEYITFSGYPGGQKRRVAKDMRTKKPIGVVENAVRGMLPKTKLGRAMIKKLFVYEGAEHPHQAQQPQPFEF</sequence>
<evidence type="ECO:0000256" key="6">
    <source>
        <dbReference type="HAMAP-Rule" id="MF_01366"/>
    </source>
</evidence>
<organism evidence="9 10">
    <name type="scientific">Flavilitoribacter nigricans (strain ATCC 23147 / DSM 23189 / NBRC 102662 / NCIMB 1420 / SS-2)</name>
    <name type="common">Lewinella nigricans</name>
    <dbReference type="NCBI Taxonomy" id="1122177"/>
    <lineage>
        <taxon>Bacteria</taxon>
        <taxon>Pseudomonadati</taxon>
        <taxon>Bacteroidota</taxon>
        <taxon>Saprospiria</taxon>
        <taxon>Saprospirales</taxon>
        <taxon>Lewinellaceae</taxon>
        <taxon>Flavilitoribacter</taxon>
    </lineage>
</organism>
<keyword evidence="4 6" id="KW-0687">Ribonucleoprotein</keyword>
<dbReference type="PANTHER" id="PTHR11545:SF2">
    <property type="entry name" value="LARGE RIBOSOMAL SUBUNIT PROTEIN UL13M"/>
    <property type="match status" value="1"/>
</dbReference>
<dbReference type="CDD" id="cd00392">
    <property type="entry name" value="Ribosomal_L13"/>
    <property type="match status" value="1"/>
</dbReference>
<comment type="subunit">
    <text evidence="2 6">Part of the 50S ribosomal subunit.</text>
</comment>
<dbReference type="InterPro" id="IPR023563">
    <property type="entry name" value="Ribosomal_uL13_CS"/>
</dbReference>
<dbReference type="FunFam" id="3.90.1180.10:FF:000001">
    <property type="entry name" value="50S ribosomal protein L13"/>
    <property type="match status" value="1"/>
</dbReference>
<evidence type="ECO:0000256" key="1">
    <source>
        <dbReference type="ARBA" id="ARBA00006227"/>
    </source>
</evidence>
<dbReference type="SUPFAM" id="SSF52161">
    <property type="entry name" value="Ribosomal protein L13"/>
    <property type="match status" value="1"/>
</dbReference>
<comment type="similarity">
    <text evidence="1 6 7">Belongs to the universal ribosomal protein uL13 family.</text>
</comment>
<dbReference type="EMBL" id="PDUD01000035">
    <property type="protein sequence ID" value="PHN02943.1"/>
    <property type="molecule type" value="Genomic_DNA"/>
</dbReference>
<keyword evidence="3 6" id="KW-0689">Ribosomal protein</keyword>
<evidence type="ECO:0000256" key="3">
    <source>
        <dbReference type="ARBA" id="ARBA00022980"/>
    </source>
</evidence>
<reference evidence="9 10" key="1">
    <citation type="submission" date="2017-10" db="EMBL/GenBank/DDBJ databases">
        <title>The draft genome sequence of Lewinella nigricans NBRC 102662.</title>
        <authorList>
            <person name="Wang K."/>
        </authorList>
    </citation>
    <scope>NUCLEOTIDE SEQUENCE [LARGE SCALE GENOMIC DNA]</scope>
    <source>
        <strain evidence="9 10">NBRC 102662</strain>
    </source>
</reference>
<dbReference type="HAMAP" id="MF_01366">
    <property type="entry name" value="Ribosomal_uL13"/>
    <property type="match status" value="1"/>
</dbReference>
<evidence type="ECO:0000313" key="10">
    <source>
        <dbReference type="Proteomes" id="UP000223913"/>
    </source>
</evidence>
<proteinExistence type="inferred from homology"/>
<dbReference type="RefSeq" id="WP_099153658.1">
    <property type="nucleotide sequence ID" value="NZ_PDUD01000035.1"/>
</dbReference>
<dbReference type="Gene3D" id="3.90.1180.10">
    <property type="entry name" value="Ribosomal protein L13"/>
    <property type="match status" value="1"/>
</dbReference>
<dbReference type="InterPro" id="IPR005822">
    <property type="entry name" value="Ribosomal_uL13"/>
</dbReference>
<accession>A0A2D0N594</accession>
<dbReference type="OrthoDB" id="9801330at2"/>
<dbReference type="PROSITE" id="PS00783">
    <property type="entry name" value="RIBOSOMAL_L13"/>
    <property type="match status" value="1"/>
</dbReference>
<evidence type="ECO:0000256" key="4">
    <source>
        <dbReference type="ARBA" id="ARBA00023274"/>
    </source>
</evidence>
<name>A0A2D0N594_FLAN2</name>
<dbReference type="GO" id="GO:0003735">
    <property type="term" value="F:structural constituent of ribosome"/>
    <property type="evidence" value="ECO:0007669"/>
    <property type="project" value="InterPro"/>
</dbReference>
<evidence type="ECO:0000256" key="5">
    <source>
        <dbReference type="ARBA" id="ARBA00035201"/>
    </source>
</evidence>
<dbReference type="Pfam" id="PF00572">
    <property type="entry name" value="Ribosomal_L13"/>
    <property type="match status" value="1"/>
</dbReference>
<dbReference type="GO" id="GO:0006412">
    <property type="term" value="P:translation"/>
    <property type="evidence" value="ECO:0007669"/>
    <property type="project" value="UniProtKB-UniRule"/>
</dbReference>